<keyword evidence="1" id="KW-0472">Membrane</keyword>
<feature type="transmembrane region" description="Helical" evidence="1">
    <location>
        <begin position="242"/>
        <end position="265"/>
    </location>
</feature>
<accession>A0A542D1P3</accession>
<dbReference type="InterPro" id="IPR012171">
    <property type="entry name" value="Fatty_acid_desaturase"/>
</dbReference>
<keyword evidence="1" id="KW-0812">Transmembrane</keyword>
<evidence type="ECO:0000259" key="2">
    <source>
        <dbReference type="Pfam" id="PF00487"/>
    </source>
</evidence>
<proteinExistence type="predicted"/>
<evidence type="ECO:0000313" key="3">
    <source>
        <dbReference type="EMBL" id="TVZ71454.1"/>
    </source>
</evidence>
<comment type="caution">
    <text evidence="3">The sequence shown here is derived from an EMBL/GenBank/DDBJ whole genome shotgun (WGS) entry which is preliminary data.</text>
</comment>
<dbReference type="GO" id="GO:0008610">
    <property type="term" value="P:lipid biosynthetic process"/>
    <property type="evidence" value="ECO:0007669"/>
    <property type="project" value="UniProtKB-ARBA"/>
</dbReference>
<feature type="transmembrane region" description="Helical" evidence="1">
    <location>
        <begin position="46"/>
        <end position="64"/>
    </location>
</feature>
<dbReference type="InterPro" id="IPR005804">
    <property type="entry name" value="FA_desaturase_dom"/>
</dbReference>
<dbReference type="PANTHER" id="PTHR19353">
    <property type="entry name" value="FATTY ACID DESATURASE 2"/>
    <property type="match status" value="1"/>
</dbReference>
<feature type="transmembrane region" description="Helical" evidence="1">
    <location>
        <begin position="169"/>
        <end position="189"/>
    </location>
</feature>
<dbReference type="PANTHER" id="PTHR19353:SF19">
    <property type="entry name" value="DELTA(5) FATTY ACID DESATURASE C-RELATED"/>
    <property type="match status" value="1"/>
</dbReference>
<reference evidence="3" key="1">
    <citation type="submission" date="2019-06" db="EMBL/GenBank/DDBJ databases">
        <authorList>
            <person name="Deangelis K."/>
            <person name="Huntemann M."/>
            <person name="Clum A."/>
            <person name="Pillay M."/>
            <person name="Palaniappan K."/>
            <person name="Varghese N."/>
            <person name="Mikhailova N."/>
            <person name="Stamatis D."/>
            <person name="Reddy T."/>
            <person name="Daum C."/>
            <person name="Shapiro N."/>
            <person name="Ivanova N."/>
            <person name="Kyrpides N."/>
            <person name="Woyke T."/>
        </authorList>
    </citation>
    <scope>NUCLEOTIDE SEQUENCE [LARGE SCALE GENOMIC DNA]</scope>
    <source>
        <strain evidence="3">128R</strain>
    </source>
</reference>
<feature type="transmembrane region" description="Helical" evidence="1">
    <location>
        <begin position="209"/>
        <end position="230"/>
    </location>
</feature>
<protein>
    <submittedName>
        <fullName evidence="3">Linoleoyl-CoA desaturase</fullName>
    </submittedName>
</protein>
<evidence type="ECO:0000256" key="1">
    <source>
        <dbReference type="SAM" id="Phobius"/>
    </source>
</evidence>
<organism evidence="3">
    <name type="scientific">Serratia fonticola</name>
    <dbReference type="NCBI Taxonomy" id="47917"/>
    <lineage>
        <taxon>Bacteria</taxon>
        <taxon>Pseudomonadati</taxon>
        <taxon>Pseudomonadota</taxon>
        <taxon>Gammaproteobacteria</taxon>
        <taxon>Enterobacterales</taxon>
        <taxon>Yersiniaceae</taxon>
        <taxon>Serratia</taxon>
    </lineage>
</organism>
<sequence>MKMPDSTPLRPLAFQREKGDIHQALMHASQAYLQARGDHRFADGAMVVKVVLLVLLCAACYGFGLQQQSFWAYFGCYVGFIFSAMMLTVNVVHDASHNAFFKRARWNHWLNFFVSIPLGLDADCWRVRHVIFHHAYNNIQGYDPDIEPNGVLRQTPYQPRKRFMRLQQFYWPLVAALTFPYYIWLFDWLDRAGKTRMTPKMMYQGAKGWGMFLLSKLLHFTLALAIPLWLMPPAVSISAIFLTYLLSQMLSSLVFVMLIVGTHWAKANFYQAPQQGKMEHGWYQHLFSTTFDWQASPRWLGYWLGGANLHLTHHLFPHWSHRHYPALAKMIAEVAAQYDLDYQCLDLKTLLTMQQRFLGAMGKNETESLN</sequence>
<dbReference type="Pfam" id="PF00487">
    <property type="entry name" value="FA_desaturase"/>
    <property type="match status" value="1"/>
</dbReference>
<reference evidence="3" key="2">
    <citation type="submission" date="2019-08" db="EMBL/GenBank/DDBJ databases">
        <title>Investigation of anaerobic lignin degradation for improved lignocellulosic biofuels.</title>
        <authorList>
            <person name="Deangelis K.PhD."/>
        </authorList>
    </citation>
    <scope>NUCLEOTIDE SEQUENCE [LARGE SCALE GENOMIC DNA]</scope>
    <source>
        <strain evidence="3">128R</strain>
    </source>
</reference>
<dbReference type="GO" id="GO:0016020">
    <property type="term" value="C:membrane"/>
    <property type="evidence" value="ECO:0007669"/>
    <property type="project" value="TreeGrafter"/>
</dbReference>
<dbReference type="EMBL" id="VISQ01000001">
    <property type="protein sequence ID" value="TVZ71454.1"/>
    <property type="molecule type" value="Genomic_DNA"/>
</dbReference>
<dbReference type="AlphaFoldDB" id="A0A542D1P3"/>
<feature type="domain" description="Fatty acid desaturase" evidence="2">
    <location>
        <begin position="71"/>
        <end position="343"/>
    </location>
</feature>
<gene>
    <name evidence="3" type="ORF">FHU10_4082</name>
</gene>
<name>A0A542D1P3_SERFO</name>
<feature type="transmembrane region" description="Helical" evidence="1">
    <location>
        <begin position="70"/>
        <end position="93"/>
    </location>
</feature>
<dbReference type="CDD" id="cd03506">
    <property type="entry name" value="Delta6-FADS-like"/>
    <property type="match status" value="1"/>
</dbReference>
<keyword evidence="1" id="KW-1133">Transmembrane helix</keyword>
<dbReference type="GO" id="GO:0016717">
    <property type="term" value="F:oxidoreductase activity, acting on paired donors, with oxidation of a pair of donors resulting in the reduction of molecular oxygen to two molecules of water"/>
    <property type="evidence" value="ECO:0007669"/>
    <property type="project" value="TreeGrafter"/>
</dbReference>